<feature type="transmembrane region" description="Helical" evidence="1">
    <location>
        <begin position="74"/>
        <end position="91"/>
    </location>
</feature>
<name>A0A850QUU4_PHODD</name>
<reference evidence="2 3" key="1">
    <citation type="submission" date="2020-06" db="EMBL/GenBank/DDBJ databases">
        <title>Photobacterium damselae subsp. damselae comparative genomics.</title>
        <authorList>
            <person name="Osorio C.R."/>
        </authorList>
    </citation>
    <scope>NUCLEOTIDE SEQUENCE [LARGE SCALE GENOMIC DNA]</scope>
    <source>
        <strain evidence="2 3">TW250/03</strain>
    </source>
</reference>
<organism evidence="2 3">
    <name type="scientific">Photobacterium damselae subsp. damselae</name>
    <name type="common">Listonella damsela</name>
    <dbReference type="NCBI Taxonomy" id="85581"/>
    <lineage>
        <taxon>Bacteria</taxon>
        <taxon>Pseudomonadati</taxon>
        <taxon>Pseudomonadota</taxon>
        <taxon>Gammaproteobacteria</taxon>
        <taxon>Vibrionales</taxon>
        <taxon>Vibrionaceae</taxon>
        <taxon>Photobacterium</taxon>
    </lineage>
</organism>
<feature type="transmembrane region" description="Helical" evidence="1">
    <location>
        <begin position="13"/>
        <end position="34"/>
    </location>
</feature>
<keyword evidence="1" id="KW-0472">Membrane</keyword>
<proteinExistence type="predicted"/>
<evidence type="ECO:0000313" key="3">
    <source>
        <dbReference type="Proteomes" id="UP000533429"/>
    </source>
</evidence>
<feature type="transmembrane region" description="Helical" evidence="1">
    <location>
        <begin position="103"/>
        <end position="121"/>
    </location>
</feature>
<dbReference type="AlphaFoldDB" id="A0A850QUU4"/>
<sequence>MNEIFANLNSPEWWFTGLFFIAMSFFVKWLYSYVPSKLKKLSRSIRAKNLKEIHCLRRSQSAINYEISKANGRYLLFCIVCILYILTLTFYTPMSELWEKNWIAGFIVSLPVYIMEMAWLIKDGQVKQLIKYQNRLNIKKKG</sequence>
<dbReference type="Proteomes" id="UP000533429">
    <property type="component" value="Unassembled WGS sequence"/>
</dbReference>
<dbReference type="EMBL" id="JABXOR010001630">
    <property type="protein sequence ID" value="NVP03507.1"/>
    <property type="molecule type" value="Genomic_DNA"/>
</dbReference>
<keyword evidence="1" id="KW-1133">Transmembrane helix</keyword>
<evidence type="ECO:0000256" key="1">
    <source>
        <dbReference type="SAM" id="Phobius"/>
    </source>
</evidence>
<accession>A0A850QUU4</accession>
<protein>
    <submittedName>
        <fullName evidence="2">Uncharacterized protein</fullName>
    </submittedName>
</protein>
<evidence type="ECO:0000313" key="2">
    <source>
        <dbReference type="EMBL" id="NVP03507.1"/>
    </source>
</evidence>
<keyword evidence="1" id="KW-0812">Transmembrane</keyword>
<gene>
    <name evidence="2" type="ORF">HWA77_25200</name>
</gene>
<comment type="caution">
    <text evidence="2">The sequence shown here is derived from an EMBL/GenBank/DDBJ whole genome shotgun (WGS) entry which is preliminary data.</text>
</comment>